<dbReference type="PANTHER" id="PTHR16469">
    <property type="entry name" value="UBIQUITIN-ASSOCIATED AND SH3 DOMAIN-CONTAINING BA-RELATED"/>
    <property type="match status" value="1"/>
</dbReference>
<comment type="caution">
    <text evidence="2">The sequence shown here is derived from an EMBL/GenBank/DDBJ whole genome shotgun (WGS) entry which is preliminary data.</text>
</comment>
<organism evidence="2 3">
    <name type="scientific">Wickerhamomyces pijperi</name>
    <name type="common">Yeast</name>
    <name type="synonym">Pichia pijperi</name>
    <dbReference type="NCBI Taxonomy" id="599730"/>
    <lineage>
        <taxon>Eukaryota</taxon>
        <taxon>Fungi</taxon>
        <taxon>Dikarya</taxon>
        <taxon>Ascomycota</taxon>
        <taxon>Saccharomycotina</taxon>
        <taxon>Saccharomycetes</taxon>
        <taxon>Phaffomycetales</taxon>
        <taxon>Wickerhamomycetaceae</taxon>
        <taxon>Wickerhamomyces</taxon>
    </lineage>
</organism>
<reference evidence="2" key="1">
    <citation type="journal article" date="2021" name="Open Biol.">
        <title>Shared evolutionary footprints suggest mitochondrial oxidative damage underlies multiple complex I losses in fungi.</title>
        <authorList>
            <person name="Schikora-Tamarit M.A."/>
            <person name="Marcet-Houben M."/>
            <person name="Nosek J."/>
            <person name="Gabaldon T."/>
        </authorList>
    </citation>
    <scope>NUCLEOTIDE SEQUENCE</scope>
    <source>
        <strain evidence="2">CBS2887</strain>
    </source>
</reference>
<dbReference type="EMBL" id="JAEUBG010002137">
    <property type="protein sequence ID" value="KAH3685147.1"/>
    <property type="molecule type" value="Genomic_DNA"/>
</dbReference>
<dbReference type="Pfam" id="PF00300">
    <property type="entry name" value="His_Phos_1"/>
    <property type="match status" value="1"/>
</dbReference>
<accession>A0A9P8Q708</accession>
<dbReference type="PANTHER" id="PTHR16469:SF51">
    <property type="entry name" value="TRANSCRIPTION FACTOR TAU 55 KDA SUBUNIT"/>
    <property type="match status" value="1"/>
</dbReference>
<reference evidence="2" key="2">
    <citation type="submission" date="2021-01" db="EMBL/GenBank/DDBJ databases">
        <authorList>
            <person name="Schikora-Tamarit M.A."/>
        </authorList>
    </citation>
    <scope>NUCLEOTIDE SEQUENCE</scope>
    <source>
        <strain evidence="2">CBS2887</strain>
    </source>
</reference>
<keyword evidence="3" id="KW-1185">Reference proteome</keyword>
<dbReference type="InterPro" id="IPR013078">
    <property type="entry name" value="His_Pase_superF_clade-1"/>
</dbReference>
<dbReference type="SUPFAM" id="SSF53254">
    <property type="entry name" value="Phosphoglycerate mutase-like"/>
    <property type="match status" value="1"/>
</dbReference>
<dbReference type="OrthoDB" id="414418at2759"/>
<dbReference type="Gene3D" id="2.60.40.4370">
    <property type="match status" value="1"/>
</dbReference>
<feature type="domain" description="Transcription factor TFIIIC triple barrel" evidence="1">
    <location>
        <begin position="265"/>
        <end position="325"/>
    </location>
</feature>
<dbReference type="PIRSF" id="PIRSF036802">
    <property type="entry name" value="Tau55_TFC7"/>
    <property type="match status" value="1"/>
</dbReference>
<dbReference type="CDD" id="cd07067">
    <property type="entry name" value="HP_PGM_like"/>
    <property type="match status" value="1"/>
</dbReference>
<evidence type="ECO:0000313" key="2">
    <source>
        <dbReference type="EMBL" id="KAH3685147.1"/>
    </source>
</evidence>
<dbReference type="InterPro" id="IPR051710">
    <property type="entry name" value="Phosphatase_SH3-domain"/>
</dbReference>
<gene>
    <name evidence="2" type="ORF">WICPIJ_003914</name>
</gene>
<dbReference type="AlphaFoldDB" id="A0A9P8Q708"/>
<dbReference type="GO" id="GO:0016791">
    <property type="term" value="F:phosphatase activity"/>
    <property type="evidence" value="ECO:0007669"/>
    <property type="project" value="UniProtKB-ARBA"/>
</dbReference>
<dbReference type="FunFam" id="3.40.50.1240:FF:000034">
    <property type="entry name" value="Transcription factor TFIIIC subunit"/>
    <property type="match status" value="1"/>
</dbReference>
<dbReference type="InterPro" id="IPR019481">
    <property type="entry name" value="TFIIIC_triple_barrel"/>
</dbReference>
<dbReference type="InterPro" id="IPR014623">
    <property type="entry name" value="Tfc7/tau55"/>
</dbReference>
<protein>
    <recommendedName>
        <fullName evidence="1">Transcription factor TFIIIC triple barrel domain-containing protein</fullName>
    </recommendedName>
</protein>
<dbReference type="Proteomes" id="UP000774326">
    <property type="component" value="Unassembled WGS sequence"/>
</dbReference>
<dbReference type="Gene3D" id="3.40.50.1240">
    <property type="entry name" value="Phosphoglycerate mutase-like"/>
    <property type="match status" value="1"/>
</dbReference>
<evidence type="ECO:0000313" key="3">
    <source>
        <dbReference type="Proteomes" id="UP000774326"/>
    </source>
</evidence>
<name>A0A9P8Q708_WICPI</name>
<dbReference type="InterPro" id="IPR029033">
    <property type="entry name" value="His_PPase_superfam"/>
</dbReference>
<sequence length="344" mass="38996">MVLKNIYIARHGFRANWLPEPHPPTPTGIDSDPALAPHGEEQAQELANYIFSITPQPEIILSSPFYRCVQTSLPVSKLLGIDICLENGVGEWFKKDRPTKPSPASYETLSRFFGSNLKNYWNPTLIPSLEGETDVEIFQRCVEFWEKFIPKFEAQFPEIETILFVTHAASKIALGMSLMKFSSVYETIDGEDETLRAGTCSLSKYVRLDSNDWKLTMNGNTEFLTQGEEMNWNFANGFEAGSNEDVKNRQAQNATRQSVSTKEDYTDVYVTLDIPNNAYNEIPATSRLQMSGLDDKQPLFKVGDEIYQGKWSKVMGTEVAFNENMQDGFITIKDRIHLEDVTPN</sequence>
<evidence type="ECO:0000259" key="1">
    <source>
        <dbReference type="Pfam" id="PF10419"/>
    </source>
</evidence>
<proteinExistence type="predicted"/>
<dbReference type="Pfam" id="PF10419">
    <property type="entry name" value="TFIIIC_sub6"/>
    <property type="match status" value="1"/>
</dbReference>